<dbReference type="OrthoDB" id="61209at2"/>
<feature type="signal peptide" evidence="1">
    <location>
        <begin position="1"/>
        <end position="19"/>
    </location>
</feature>
<accession>A0A318SJX3</accession>
<evidence type="ECO:0008006" key="4">
    <source>
        <dbReference type="Google" id="ProtNLM"/>
    </source>
</evidence>
<sequence>MFKRFIAPLGAGAITLALAGGGGEPSVAYVMNRDAARSVTAVKLAVDGQGRVVLAWQEDTRRSGDDQERATFVKRFENGAWRNLGANLNYLAARTATDLDLALDQSGNPVLAWNENFAHADTQQFRAWTGSAWTNWPERRISQDLTLAAKARGLTAWNGEPIFASGDIVRKGTGTVLRVRSWHNGSWIVSPNFSDDPARYAYAPSAAMTRDGRVVVAWLEGNVAASDVRVKRWNGGRWERLGGNLNVRPNTFTFAPALKLDVHDRPVVSWLEDHGGYDTLFVKRWTGSAWQALGGGLNVNAERAAEAPSLALDGLGRPVVAWSEGTPEAARVYVKRWTGASWRLLSVGSVNADFAADARTPSVGVDASGTVTVAWREKRGGVYHLLLRTFRS</sequence>
<dbReference type="RefSeq" id="WP_110887444.1">
    <property type="nucleotide sequence ID" value="NZ_QJSX01000011.1"/>
</dbReference>
<keyword evidence="1" id="KW-0732">Signal</keyword>
<dbReference type="AlphaFoldDB" id="A0A318SJX3"/>
<reference evidence="2 3" key="1">
    <citation type="submission" date="2018-06" db="EMBL/GenBank/DDBJ databases">
        <title>Genomic Encyclopedia of Type Strains, Phase IV (KMG-IV): sequencing the most valuable type-strain genomes for metagenomic binning, comparative biology and taxonomic classification.</title>
        <authorList>
            <person name="Goeker M."/>
        </authorList>
    </citation>
    <scope>NUCLEOTIDE SEQUENCE [LARGE SCALE GENOMIC DNA]</scope>
    <source>
        <strain evidence="2 3">DSM 18048</strain>
    </source>
</reference>
<name>A0A318SJX3_9DEIO</name>
<dbReference type="EMBL" id="QJSX01000011">
    <property type="protein sequence ID" value="PYE52858.1"/>
    <property type="molecule type" value="Genomic_DNA"/>
</dbReference>
<gene>
    <name evidence="2" type="ORF">DES52_11129</name>
</gene>
<evidence type="ECO:0000313" key="2">
    <source>
        <dbReference type="EMBL" id="PYE52858.1"/>
    </source>
</evidence>
<dbReference type="Proteomes" id="UP000248326">
    <property type="component" value="Unassembled WGS sequence"/>
</dbReference>
<feature type="chain" id="PRO_5016373971" description="BNR repeat neuraminidase" evidence="1">
    <location>
        <begin position="20"/>
        <end position="392"/>
    </location>
</feature>
<evidence type="ECO:0000256" key="1">
    <source>
        <dbReference type="SAM" id="SignalP"/>
    </source>
</evidence>
<comment type="caution">
    <text evidence="2">The sequence shown here is derived from an EMBL/GenBank/DDBJ whole genome shotgun (WGS) entry which is preliminary data.</text>
</comment>
<proteinExistence type="predicted"/>
<keyword evidence="3" id="KW-1185">Reference proteome</keyword>
<organism evidence="2 3">
    <name type="scientific">Deinococcus yavapaiensis KR-236</name>
    <dbReference type="NCBI Taxonomy" id="694435"/>
    <lineage>
        <taxon>Bacteria</taxon>
        <taxon>Thermotogati</taxon>
        <taxon>Deinococcota</taxon>
        <taxon>Deinococci</taxon>
        <taxon>Deinococcales</taxon>
        <taxon>Deinococcaceae</taxon>
        <taxon>Deinococcus</taxon>
    </lineage>
</organism>
<evidence type="ECO:0000313" key="3">
    <source>
        <dbReference type="Proteomes" id="UP000248326"/>
    </source>
</evidence>
<protein>
    <recommendedName>
        <fullName evidence="4">BNR repeat neuraminidase</fullName>
    </recommendedName>
</protein>